<dbReference type="OrthoDB" id="9790734at2"/>
<dbReference type="Proteomes" id="UP000320300">
    <property type="component" value="Unassembled WGS sequence"/>
</dbReference>
<gene>
    <name evidence="2" type="ORF">SAMN06265348_101452</name>
</gene>
<sequence>MNILILGAAGQIARLLTDQLINQTDHQIILFARNGQQRLKVTNPERVKIVDGDFKDTELLKTAMKDVDIIYLNSMGDVKAVSSIVTAMDAAGIDRIIAASILGIYDEVPGAFGKWNKKMVGNEQIRKQADSVSQLEIDQLNYTILRLTWLYNKAGKTNYMLTQKGEPFEGAQVTREAVSQLIFDIIEDSSDKFYRTSLGVSEPDTNWGKPSFY</sequence>
<dbReference type="GO" id="GO:0004074">
    <property type="term" value="F:biliverdin reductase [NAD(P)H] activity"/>
    <property type="evidence" value="ECO:0007669"/>
    <property type="project" value="TreeGrafter"/>
</dbReference>
<evidence type="ECO:0000259" key="1">
    <source>
        <dbReference type="Pfam" id="PF13460"/>
    </source>
</evidence>
<dbReference type="RefSeq" id="WP_142526536.1">
    <property type="nucleotide sequence ID" value="NZ_CBCSJO010000002.1"/>
</dbReference>
<accession>A0A521AU24</accession>
<protein>
    <recommendedName>
        <fullName evidence="1">NAD(P)-binding domain-containing protein</fullName>
    </recommendedName>
</protein>
<dbReference type="Pfam" id="PF13460">
    <property type="entry name" value="NAD_binding_10"/>
    <property type="match status" value="1"/>
</dbReference>
<dbReference type="PANTHER" id="PTHR43355:SF2">
    <property type="entry name" value="FLAVIN REDUCTASE (NADPH)"/>
    <property type="match status" value="1"/>
</dbReference>
<feature type="domain" description="NAD(P)-binding" evidence="1">
    <location>
        <begin position="7"/>
        <end position="188"/>
    </location>
</feature>
<organism evidence="2 3">
    <name type="scientific">Pedobacter westerhofensis</name>
    <dbReference type="NCBI Taxonomy" id="425512"/>
    <lineage>
        <taxon>Bacteria</taxon>
        <taxon>Pseudomonadati</taxon>
        <taxon>Bacteroidota</taxon>
        <taxon>Sphingobacteriia</taxon>
        <taxon>Sphingobacteriales</taxon>
        <taxon>Sphingobacteriaceae</taxon>
        <taxon>Pedobacter</taxon>
    </lineage>
</organism>
<proteinExistence type="predicted"/>
<dbReference type="EMBL" id="FXTN01000001">
    <property type="protein sequence ID" value="SMO38316.1"/>
    <property type="molecule type" value="Genomic_DNA"/>
</dbReference>
<dbReference type="InterPro" id="IPR016040">
    <property type="entry name" value="NAD(P)-bd_dom"/>
</dbReference>
<dbReference type="AlphaFoldDB" id="A0A521AU24"/>
<dbReference type="GO" id="GO:0042602">
    <property type="term" value="F:riboflavin reductase (NADPH) activity"/>
    <property type="evidence" value="ECO:0007669"/>
    <property type="project" value="TreeGrafter"/>
</dbReference>
<dbReference type="SUPFAM" id="SSF51735">
    <property type="entry name" value="NAD(P)-binding Rossmann-fold domains"/>
    <property type="match status" value="1"/>
</dbReference>
<dbReference type="InterPro" id="IPR051606">
    <property type="entry name" value="Polyketide_Oxido-like"/>
</dbReference>
<keyword evidence="3" id="KW-1185">Reference proteome</keyword>
<dbReference type="PANTHER" id="PTHR43355">
    <property type="entry name" value="FLAVIN REDUCTASE (NADPH)"/>
    <property type="match status" value="1"/>
</dbReference>
<evidence type="ECO:0000313" key="3">
    <source>
        <dbReference type="Proteomes" id="UP000320300"/>
    </source>
</evidence>
<evidence type="ECO:0000313" key="2">
    <source>
        <dbReference type="EMBL" id="SMO38316.1"/>
    </source>
</evidence>
<dbReference type="Gene3D" id="3.40.50.720">
    <property type="entry name" value="NAD(P)-binding Rossmann-like Domain"/>
    <property type="match status" value="1"/>
</dbReference>
<name>A0A521AU24_9SPHI</name>
<dbReference type="InterPro" id="IPR036291">
    <property type="entry name" value="NAD(P)-bd_dom_sf"/>
</dbReference>
<reference evidence="2 3" key="1">
    <citation type="submission" date="2017-05" db="EMBL/GenBank/DDBJ databases">
        <authorList>
            <person name="Varghese N."/>
            <person name="Submissions S."/>
        </authorList>
    </citation>
    <scope>NUCLEOTIDE SEQUENCE [LARGE SCALE GENOMIC DNA]</scope>
    <source>
        <strain evidence="2 3">DSM 19036</strain>
    </source>
</reference>